<keyword evidence="13" id="KW-0325">Glycoprotein</keyword>
<evidence type="ECO:0000256" key="7">
    <source>
        <dbReference type="ARBA" id="ARBA00022989"/>
    </source>
</evidence>
<feature type="signal peptide" evidence="18">
    <location>
        <begin position="1"/>
        <end position="19"/>
    </location>
</feature>
<evidence type="ECO:0000256" key="9">
    <source>
        <dbReference type="ARBA" id="ARBA00023065"/>
    </source>
</evidence>
<evidence type="ECO:0000256" key="11">
    <source>
        <dbReference type="ARBA" id="ARBA00023157"/>
    </source>
</evidence>
<dbReference type="AlphaFoldDB" id="A0A7I8WRY1"/>
<dbReference type="EMBL" id="CAJFDI010000004">
    <property type="protein sequence ID" value="CAD5225595.1"/>
    <property type="molecule type" value="Genomic_DNA"/>
</dbReference>
<dbReference type="EMBL" id="CAJFCV020000004">
    <property type="protein sequence ID" value="CAG9114793.1"/>
    <property type="molecule type" value="Genomic_DNA"/>
</dbReference>
<comment type="subcellular location">
    <subcellularLocation>
        <location evidence="17">Postsynaptic cell membrane</location>
        <topology evidence="17">Multi-pass membrane protein</topology>
    </subcellularLocation>
</comment>
<evidence type="ECO:0000259" key="20">
    <source>
        <dbReference type="Pfam" id="PF02932"/>
    </source>
</evidence>
<evidence type="ECO:0000256" key="1">
    <source>
        <dbReference type="ARBA" id="ARBA00005447"/>
    </source>
</evidence>
<feature type="chain" id="PRO_5036509381" evidence="18">
    <location>
        <begin position="20"/>
        <end position="589"/>
    </location>
</feature>
<dbReference type="Gene3D" id="2.70.170.10">
    <property type="entry name" value="Neurotransmitter-gated ion-channel ligand-binding domain"/>
    <property type="match status" value="1"/>
</dbReference>
<dbReference type="Gene3D" id="1.20.58.390">
    <property type="entry name" value="Neurotransmitter-gated ion-channel transmembrane domain"/>
    <property type="match status" value="2"/>
</dbReference>
<accession>A0A7I8WRY1</accession>
<feature type="domain" description="Neurotransmitter-gated ion-channel ligand-binding" evidence="19">
    <location>
        <begin position="121"/>
        <end position="328"/>
    </location>
</feature>
<keyword evidence="8" id="KW-0770">Synapse</keyword>
<keyword evidence="14" id="KW-0628">Postsynaptic cell membrane</keyword>
<comment type="caution">
    <text evidence="21">The sequence shown here is derived from an EMBL/GenBank/DDBJ whole genome shotgun (WGS) entry which is preliminary data.</text>
</comment>
<organism evidence="21 22">
    <name type="scientific">Bursaphelenchus xylophilus</name>
    <name type="common">Pinewood nematode worm</name>
    <name type="synonym">Aphelenchoides xylophilus</name>
    <dbReference type="NCBI Taxonomy" id="6326"/>
    <lineage>
        <taxon>Eukaryota</taxon>
        <taxon>Metazoa</taxon>
        <taxon>Ecdysozoa</taxon>
        <taxon>Nematoda</taxon>
        <taxon>Chromadorea</taxon>
        <taxon>Rhabditida</taxon>
        <taxon>Tylenchina</taxon>
        <taxon>Tylenchomorpha</taxon>
        <taxon>Aphelenchoidea</taxon>
        <taxon>Aphelenchoididae</taxon>
        <taxon>Bursaphelenchus</taxon>
    </lineage>
</organism>
<dbReference type="InterPro" id="IPR036719">
    <property type="entry name" value="Neuro-gated_channel_TM_sf"/>
</dbReference>
<keyword evidence="9 18" id="KW-0406">Ion transport</keyword>
<name>A0A7I8WRY1_BURXY</name>
<dbReference type="SMR" id="A0A7I8WRY1"/>
<dbReference type="InterPro" id="IPR006202">
    <property type="entry name" value="Neur_chan_lig-bd"/>
</dbReference>
<dbReference type="SUPFAM" id="SSF81778">
    <property type="entry name" value="Crustacean CHH/MIH/GIH neurohormone"/>
    <property type="match status" value="1"/>
</dbReference>
<proteinExistence type="inferred from homology"/>
<dbReference type="Proteomes" id="UP000659654">
    <property type="component" value="Unassembled WGS sequence"/>
</dbReference>
<dbReference type="PRINTS" id="PR00254">
    <property type="entry name" value="NICOTINICR"/>
</dbReference>
<keyword evidence="11" id="KW-1015">Disulfide bond</keyword>
<dbReference type="InterPro" id="IPR038050">
    <property type="entry name" value="Neuro_actylchol_rec"/>
</dbReference>
<evidence type="ECO:0000313" key="21">
    <source>
        <dbReference type="EMBL" id="CAD5225595.1"/>
    </source>
</evidence>
<keyword evidence="7 18" id="KW-1133">Transmembrane helix</keyword>
<feature type="transmembrane region" description="Helical" evidence="18">
    <location>
        <begin position="564"/>
        <end position="588"/>
    </location>
</feature>
<dbReference type="OrthoDB" id="5975154at2759"/>
<keyword evidence="16 18" id="KW-0407">Ion channel</keyword>
<evidence type="ECO:0000256" key="6">
    <source>
        <dbReference type="ARBA" id="ARBA00022729"/>
    </source>
</evidence>
<keyword evidence="5 18" id="KW-0812">Transmembrane</keyword>
<feature type="transmembrane region" description="Helical" evidence="18">
    <location>
        <begin position="360"/>
        <end position="378"/>
    </location>
</feature>
<evidence type="ECO:0000256" key="17">
    <source>
        <dbReference type="ARBA" id="ARBA00034104"/>
    </source>
</evidence>
<keyword evidence="22" id="KW-1185">Reference proteome</keyword>
<keyword evidence="10 18" id="KW-0472">Membrane</keyword>
<comment type="similarity">
    <text evidence="2">Belongs to the ligand-gated ion channel (TC 1.A.9) family. Acetylcholine receptor (TC 1.A.9.1) subfamily.</text>
</comment>
<evidence type="ECO:0000256" key="10">
    <source>
        <dbReference type="ARBA" id="ARBA00023136"/>
    </source>
</evidence>
<gene>
    <name evidence="21" type="ORF">BXYJ_LOCUS8623</name>
</gene>
<keyword evidence="4" id="KW-1003">Cell membrane</keyword>
<dbReference type="InterPro" id="IPR006029">
    <property type="entry name" value="Neurotrans-gated_channel_TM"/>
</dbReference>
<reference evidence="21" key="1">
    <citation type="submission" date="2020-09" db="EMBL/GenBank/DDBJ databases">
        <authorList>
            <person name="Kikuchi T."/>
        </authorList>
    </citation>
    <scope>NUCLEOTIDE SEQUENCE</scope>
    <source>
        <strain evidence="21">Ka4C1</strain>
    </source>
</reference>
<dbReference type="FunFam" id="2.70.170.10:FF:000016">
    <property type="entry name" value="Nicotinic acetylcholine receptor subunit"/>
    <property type="match status" value="1"/>
</dbReference>
<evidence type="ECO:0000256" key="5">
    <source>
        <dbReference type="ARBA" id="ARBA00022692"/>
    </source>
</evidence>
<dbReference type="FunFam" id="1.20.58.390:FF:000046">
    <property type="entry name" value="AcetylCholine Receptor"/>
    <property type="match status" value="1"/>
</dbReference>
<keyword evidence="15" id="KW-1071">Ligand-gated ion channel</keyword>
<evidence type="ECO:0000256" key="16">
    <source>
        <dbReference type="ARBA" id="ARBA00023303"/>
    </source>
</evidence>
<protein>
    <submittedName>
        <fullName evidence="21">(pine wood nematode) hypothetical protein</fullName>
    </submittedName>
</protein>
<dbReference type="SUPFAM" id="SSF90112">
    <property type="entry name" value="Neurotransmitter-gated ion-channel transmembrane pore"/>
    <property type="match status" value="1"/>
</dbReference>
<keyword evidence="3 18" id="KW-0813">Transport</keyword>
<comment type="similarity">
    <text evidence="1">Belongs to the arthropod CHH/MIH/GIH/VIH hormone family.</text>
</comment>
<dbReference type="InterPro" id="IPR035957">
    <property type="entry name" value="Crust_neurohorm_sf"/>
</dbReference>
<dbReference type="NCBIfam" id="TIGR00860">
    <property type="entry name" value="LIC"/>
    <property type="match status" value="1"/>
</dbReference>
<dbReference type="Pfam" id="PF02931">
    <property type="entry name" value="Neur_chan_LBD"/>
    <property type="match status" value="1"/>
</dbReference>
<evidence type="ECO:0000259" key="19">
    <source>
        <dbReference type="Pfam" id="PF02931"/>
    </source>
</evidence>
<sequence>MNSAIIVLALLVFAAAASGADDESNYARALDESRKPKCRVHLNPALHVFMDRICVLCERMFADQIQNVKAECVANCFKSDRFRYCLNVFRPLPNADCVMSLISIIYILLLIVKYVASSSHERRLYEDLLRDYSTNERPIYNYSKPITVSLKVALQQLIDVDEKNEMVNVNAWLNFAWNDYKLRWDPTEYGNITDLRFPVSMVWKPDVLLYNSVDTTFDSTFPSNVIVYNSGSVVWIPPGIFRISCKINIRFFPFDEQRCSFKFGSWTYSGRRLDLQPAEGGFDVSEYIENGEWTIQETKVTRNEKYYECCPNDPYLDVTFSLQLRRRTLYYGFNLIMPGILTTTVTLLGFSLPPDAGEKITLQITVLLSICFFLTMLSEMSPPTSEAVPLLGLFFSSCLIVVTLSTMFTVYVMNLHYSNPTTQRMGPWTQKLLLQWIPYLLRIKRPGVELKWKDLPPLFREEKEGNGCTQLIRNVMSIEKGLQGSCESGELLRPFMKRNQSKLSLENIESIVKNGLPSIQASLILSLQDILDEVTTVTDKILMDETDKAEARDWRFAALVVDKLCLHVFTFFIFGTVIGVMMMAPYLVA</sequence>
<dbReference type="PROSITE" id="PS00236">
    <property type="entry name" value="NEUROTR_ION_CHANNEL"/>
    <property type="match status" value="1"/>
</dbReference>
<dbReference type="GO" id="GO:0022848">
    <property type="term" value="F:acetylcholine-gated monoatomic cation-selective channel activity"/>
    <property type="evidence" value="ECO:0007669"/>
    <property type="project" value="InterPro"/>
</dbReference>
<evidence type="ECO:0000256" key="3">
    <source>
        <dbReference type="ARBA" id="ARBA00022448"/>
    </source>
</evidence>
<dbReference type="InterPro" id="IPR018000">
    <property type="entry name" value="Neurotransmitter_ion_chnl_CS"/>
</dbReference>
<evidence type="ECO:0000256" key="13">
    <source>
        <dbReference type="ARBA" id="ARBA00023180"/>
    </source>
</evidence>
<dbReference type="CDD" id="cd18997">
    <property type="entry name" value="LGIC_ECD_nAChR"/>
    <property type="match status" value="1"/>
</dbReference>
<dbReference type="CDD" id="cd19051">
    <property type="entry name" value="LGIC_TM_cation"/>
    <property type="match status" value="1"/>
</dbReference>
<keyword evidence="12" id="KW-0675">Receptor</keyword>
<dbReference type="GO" id="GO:0004888">
    <property type="term" value="F:transmembrane signaling receptor activity"/>
    <property type="evidence" value="ECO:0007669"/>
    <property type="project" value="InterPro"/>
</dbReference>
<evidence type="ECO:0000256" key="2">
    <source>
        <dbReference type="ARBA" id="ARBA00009237"/>
    </source>
</evidence>
<dbReference type="Gene3D" id="1.10.2010.10">
    <property type="entry name" value="Crustacean CHH/MIH/GIH neurohormone"/>
    <property type="match status" value="1"/>
</dbReference>
<evidence type="ECO:0000256" key="8">
    <source>
        <dbReference type="ARBA" id="ARBA00023018"/>
    </source>
</evidence>
<keyword evidence="6 18" id="KW-0732">Signal</keyword>
<dbReference type="GO" id="GO:0045211">
    <property type="term" value="C:postsynaptic membrane"/>
    <property type="evidence" value="ECO:0007669"/>
    <property type="project" value="UniProtKB-SubCell"/>
</dbReference>
<dbReference type="SUPFAM" id="SSF63712">
    <property type="entry name" value="Nicotinic receptor ligand binding domain-like"/>
    <property type="match status" value="1"/>
</dbReference>
<evidence type="ECO:0000256" key="18">
    <source>
        <dbReference type="RuleBase" id="RU000687"/>
    </source>
</evidence>
<feature type="transmembrane region" description="Helical" evidence="18">
    <location>
        <begin position="390"/>
        <end position="413"/>
    </location>
</feature>
<dbReference type="Proteomes" id="UP000582659">
    <property type="component" value="Unassembled WGS sequence"/>
</dbReference>
<dbReference type="PRINTS" id="PR00252">
    <property type="entry name" value="NRIONCHANNEL"/>
</dbReference>
<dbReference type="InterPro" id="IPR006201">
    <property type="entry name" value="Neur_channel"/>
</dbReference>
<evidence type="ECO:0000313" key="22">
    <source>
        <dbReference type="Proteomes" id="UP000659654"/>
    </source>
</evidence>
<dbReference type="PANTHER" id="PTHR18945">
    <property type="entry name" value="NEUROTRANSMITTER GATED ION CHANNEL"/>
    <property type="match status" value="1"/>
</dbReference>
<evidence type="ECO:0000256" key="14">
    <source>
        <dbReference type="ARBA" id="ARBA00023257"/>
    </source>
</evidence>
<evidence type="ECO:0000256" key="4">
    <source>
        <dbReference type="ARBA" id="ARBA00022475"/>
    </source>
</evidence>
<dbReference type="InterPro" id="IPR036734">
    <property type="entry name" value="Neur_chan_lig-bd_sf"/>
</dbReference>
<dbReference type="InterPro" id="IPR002394">
    <property type="entry name" value="Nicotinic_acetylcholine_rcpt"/>
</dbReference>
<evidence type="ECO:0000256" key="15">
    <source>
        <dbReference type="ARBA" id="ARBA00023286"/>
    </source>
</evidence>
<feature type="domain" description="Neurotransmitter-gated ion-channel transmembrane" evidence="20">
    <location>
        <begin position="335"/>
        <end position="577"/>
    </location>
</feature>
<feature type="transmembrane region" description="Helical" evidence="18">
    <location>
        <begin position="329"/>
        <end position="348"/>
    </location>
</feature>
<evidence type="ECO:0000256" key="12">
    <source>
        <dbReference type="ARBA" id="ARBA00023170"/>
    </source>
</evidence>
<dbReference type="Pfam" id="PF02932">
    <property type="entry name" value="Neur_chan_memb"/>
    <property type="match status" value="1"/>
</dbReference>